<feature type="region of interest" description="Disordered" evidence="3">
    <location>
        <begin position="535"/>
        <end position="783"/>
    </location>
</feature>
<feature type="region of interest" description="Disordered" evidence="3">
    <location>
        <begin position="1790"/>
        <end position="1842"/>
    </location>
</feature>
<dbReference type="InterPro" id="IPR043519">
    <property type="entry name" value="NT_sf"/>
</dbReference>
<dbReference type="SUPFAM" id="SSF81631">
    <property type="entry name" value="PAP/OAS1 substrate-binding domain"/>
    <property type="match status" value="1"/>
</dbReference>
<feature type="compositionally biased region" description="Basic and acidic residues" evidence="3">
    <location>
        <begin position="171"/>
        <end position="180"/>
    </location>
</feature>
<feature type="compositionally biased region" description="Low complexity" evidence="3">
    <location>
        <begin position="539"/>
        <end position="549"/>
    </location>
</feature>
<feature type="compositionally biased region" description="Basic and acidic residues" evidence="3">
    <location>
        <begin position="695"/>
        <end position="704"/>
    </location>
</feature>
<feature type="region of interest" description="Disordered" evidence="3">
    <location>
        <begin position="1898"/>
        <end position="1923"/>
    </location>
</feature>
<dbReference type="Pfam" id="PF03828">
    <property type="entry name" value="PAP_assoc"/>
    <property type="match status" value="1"/>
</dbReference>
<evidence type="ECO:0000256" key="1">
    <source>
        <dbReference type="ARBA" id="ARBA00022723"/>
    </source>
</evidence>
<feature type="compositionally biased region" description="Polar residues" evidence="3">
    <location>
        <begin position="1081"/>
        <end position="1090"/>
    </location>
</feature>
<feature type="region of interest" description="Disordered" evidence="3">
    <location>
        <begin position="802"/>
        <end position="841"/>
    </location>
</feature>
<feature type="compositionally biased region" description="Basic and acidic residues" evidence="3">
    <location>
        <begin position="566"/>
        <end position="599"/>
    </location>
</feature>
<dbReference type="OMA" id="TGTNHNY"/>
<dbReference type="SUPFAM" id="SSF81301">
    <property type="entry name" value="Nucleotidyltransferase"/>
    <property type="match status" value="1"/>
</dbReference>
<proteinExistence type="predicted"/>
<dbReference type="GO" id="GO:1990817">
    <property type="term" value="F:poly(A) RNA polymerase activity"/>
    <property type="evidence" value="ECO:0000318"/>
    <property type="project" value="GO_Central"/>
</dbReference>
<dbReference type="GO" id="GO:0046872">
    <property type="term" value="F:metal ion binding"/>
    <property type="evidence" value="ECO:0007669"/>
    <property type="project" value="UniProtKB-KW"/>
</dbReference>
<reference evidence="6 7" key="1">
    <citation type="journal article" date="2014" name="Nat. Commun.">
        <title>Klebsormidium flaccidum genome reveals primary factors for plant terrestrial adaptation.</title>
        <authorList>
            <person name="Hori K."/>
            <person name="Maruyama F."/>
            <person name="Fujisawa T."/>
            <person name="Togashi T."/>
            <person name="Yamamoto N."/>
            <person name="Seo M."/>
            <person name="Sato S."/>
            <person name="Yamada T."/>
            <person name="Mori H."/>
            <person name="Tajima N."/>
            <person name="Moriyama T."/>
            <person name="Ikeuchi M."/>
            <person name="Watanabe M."/>
            <person name="Wada H."/>
            <person name="Kobayashi K."/>
            <person name="Saito M."/>
            <person name="Masuda T."/>
            <person name="Sasaki-Sekimoto Y."/>
            <person name="Mashiguchi K."/>
            <person name="Awai K."/>
            <person name="Shimojima M."/>
            <person name="Masuda S."/>
            <person name="Iwai M."/>
            <person name="Nobusawa T."/>
            <person name="Narise T."/>
            <person name="Kondo S."/>
            <person name="Saito H."/>
            <person name="Sato R."/>
            <person name="Murakawa M."/>
            <person name="Ihara Y."/>
            <person name="Oshima-Yamada Y."/>
            <person name="Ohtaka K."/>
            <person name="Satoh M."/>
            <person name="Sonobe K."/>
            <person name="Ishii M."/>
            <person name="Ohtani R."/>
            <person name="Kanamori-Sato M."/>
            <person name="Honoki R."/>
            <person name="Miyazaki D."/>
            <person name="Mochizuki H."/>
            <person name="Umetsu J."/>
            <person name="Higashi K."/>
            <person name="Shibata D."/>
            <person name="Kamiya Y."/>
            <person name="Sato N."/>
            <person name="Nakamura Y."/>
            <person name="Tabata S."/>
            <person name="Ida S."/>
            <person name="Kurokawa K."/>
            <person name="Ohta H."/>
        </authorList>
    </citation>
    <scope>NUCLEOTIDE SEQUENCE [LARGE SCALE GENOMIC DNA]</scope>
    <source>
        <strain evidence="6 7">NIES-2285</strain>
    </source>
</reference>
<feature type="compositionally biased region" description="Basic and acidic residues" evidence="3">
    <location>
        <begin position="1993"/>
        <end position="2007"/>
    </location>
</feature>
<dbReference type="InterPro" id="IPR002058">
    <property type="entry name" value="PAP_assoc"/>
</dbReference>
<feature type="compositionally biased region" description="Polar residues" evidence="3">
    <location>
        <begin position="1959"/>
        <end position="1973"/>
    </location>
</feature>
<evidence type="ECO:0000259" key="4">
    <source>
        <dbReference type="Pfam" id="PF03828"/>
    </source>
</evidence>
<dbReference type="GO" id="GO:0043634">
    <property type="term" value="P:polyadenylation-dependent ncRNA catabolic process"/>
    <property type="evidence" value="ECO:0000318"/>
    <property type="project" value="GO_Central"/>
</dbReference>
<keyword evidence="7" id="KW-1185">Reference proteome</keyword>
<dbReference type="Gene3D" id="1.10.1410.10">
    <property type="match status" value="1"/>
</dbReference>
<feature type="region of interest" description="Disordered" evidence="3">
    <location>
        <begin position="1339"/>
        <end position="1373"/>
    </location>
</feature>
<protein>
    <recommendedName>
        <fullName evidence="8">Polymerase nucleotidyl transferase domain-containing protein</fullName>
    </recommendedName>
</protein>
<feature type="domain" description="PAP-associated" evidence="4">
    <location>
        <begin position="2149"/>
        <end position="2200"/>
    </location>
</feature>
<feature type="compositionally biased region" description="Polar residues" evidence="3">
    <location>
        <begin position="855"/>
        <end position="873"/>
    </location>
</feature>
<accession>A0A0U9HIP3</accession>
<dbReference type="Pfam" id="PF22600">
    <property type="entry name" value="MTPAP-like_central"/>
    <property type="match status" value="1"/>
</dbReference>
<dbReference type="Gene3D" id="3.30.460.10">
    <property type="entry name" value="Beta Polymerase, domain 2"/>
    <property type="match status" value="1"/>
</dbReference>
<evidence type="ECO:0000313" key="6">
    <source>
        <dbReference type="EMBL" id="GAQ81012.1"/>
    </source>
</evidence>
<evidence type="ECO:0000259" key="5">
    <source>
        <dbReference type="Pfam" id="PF22600"/>
    </source>
</evidence>
<keyword evidence="1" id="KW-0479">Metal-binding</keyword>
<dbReference type="GO" id="GO:0005730">
    <property type="term" value="C:nucleolus"/>
    <property type="evidence" value="ECO:0000318"/>
    <property type="project" value="GO_Central"/>
</dbReference>
<feature type="region of interest" description="Disordered" evidence="3">
    <location>
        <begin position="855"/>
        <end position="982"/>
    </location>
</feature>
<feature type="compositionally biased region" description="Low complexity" evidence="3">
    <location>
        <begin position="1482"/>
        <end position="1492"/>
    </location>
</feature>
<feature type="region of interest" description="Disordered" evidence="3">
    <location>
        <begin position="1440"/>
        <end position="1524"/>
    </location>
</feature>
<keyword evidence="2" id="KW-0460">Magnesium</keyword>
<evidence type="ECO:0000256" key="3">
    <source>
        <dbReference type="SAM" id="MobiDB-lite"/>
    </source>
</evidence>
<dbReference type="GO" id="GO:0031123">
    <property type="term" value="P:RNA 3'-end processing"/>
    <property type="evidence" value="ECO:0000318"/>
    <property type="project" value="GO_Central"/>
</dbReference>
<dbReference type="PANTHER" id="PTHR23092">
    <property type="entry name" value="POLY(A) RNA POLYMERASE"/>
    <property type="match status" value="1"/>
</dbReference>
<feature type="region of interest" description="Disordered" evidence="3">
    <location>
        <begin position="1951"/>
        <end position="2009"/>
    </location>
</feature>
<dbReference type="OrthoDB" id="273917at2759"/>
<dbReference type="PANTHER" id="PTHR23092:SF48">
    <property type="entry name" value="NUCLEOTIDYLTRANSFERASE FAMILY PROTEIN"/>
    <property type="match status" value="1"/>
</dbReference>
<dbReference type="GO" id="GO:0031499">
    <property type="term" value="C:TRAMP complex"/>
    <property type="evidence" value="ECO:0000318"/>
    <property type="project" value="GO_Central"/>
</dbReference>
<dbReference type="InterPro" id="IPR045862">
    <property type="entry name" value="Trf4-like"/>
</dbReference>
<feature type="compositionally biased region" description="Polar residues" evidence="3">
    <location>
        <begin position="827"/>
        <end position="839"/>
    </location>
</feature>
<gene>
    <name evidence="6" type="ORF">KFL_000680290</name>
</gene>
<dbReference type="InterPro" id="IPR054708">
    <property type="entry name" value="MTPAP-like_central"/>
</dbReference>
<feature type="region of interest" description="Disordered" evidence="3">
    <location>
        <begin position="435"/>
        <end position="459"/>
    </location>
</feature>
<name>A0A0U9HIP3_KLENI</name>
<feature type="compositionally biased region" description="Polar residues" evidence="3">
    <location>
        <begin position="959"/>
        <end position="976"/>
    </location>
</feature>
<feature type="domain" description="Poly(A) RNA polymerase mitochondrial-like central palm" evidence="5">
    <location>
        <begin position="1684"/>
        <end position="1784"/>
    </location>
</feature>
<dbReference type="EMBL" id="DF237017">
    <property type="protein sequence ID" value="GAQ81012.1"/>
    <property type="molecule type" value="Genomic_DNA"/>
</dbReference>
<feature type="compositionally biased region" description="Basic residues" evidence="3">
    <location>
        <begin position="738"/>
        <end position="748"/>
    </location>
</feature>
<feature type="compositionally biased region" description="Basic and acidic residues" evidence="3">
    <location>
        <begin position="881"/>
        <end position="897"/>
    </location>
</feature>
<feature type="region of interest" description="Disordered" evidence="3">
    <location>
        <begin position="287"/>
        <end position="308"/>
    </location>
</feature>
<evidence type="ECO:0000313" key="7">
    <source>
        <dbReference type="Proteomes" id="UP000054558"/>
    </source>
</evidence>
<evidence type="ECO:0008006" key="8">
    <source>
        <dbReference type="Google" id="ProtNLM"/>
    </source>
</evidence>
<dbReference type="STRING" id="105231.A0A0U9HIP3"/>
<dbReference type="Proteomes" id="UP000054558">
    <property type="component" value="Unassembled WGS sequence"/>
</dbReference>
<feature type="region of interest" description="Disordered" evidence="3">
    <location>
        <begin position="1047"/>
        <end position="1118"/>
    </location>
</feature>
<organism evidence="6 7">
    <name type="scientific">Klebsormidium nitens</name>
    <name type="common">Green alga</name>
    <name type="synonym">Ulothrix nitens</name>
    <dbReference type="NCBI Taxonomy" id="105231"/>
    <lineage>
        <taxon>Eukaryota</taxon>
        <taxon>Viridiplantae</taxon>
        <taxon>Streptophyta</taxon>
        <taxon>Klebsormidiophyceae</taxon>
        <taxon>Klebsormidiales</taxon>
        <taxon>Klebsormidiaceae</taxon>
        <taxon>Klebsormidium</taxon>
    </lineage>
</organism>
<evidence type="ECO:0000256" key="2">
    <source>
        <dbReference type="ARBA" id="ARBA00022842"/>
    </source>
</evidence>
<feature type="region of interest" description="Disordered" evidence="3">
    <location>
        <begin position="153"/>
        <end position="190"/>
    </location>
</feature>
<feature type="compositionally biased region" description="Pro residues" evidence="3">
    <location>
        <begin position="1096"/>
        <end position="1107"/>
    </location>
</feature>
<sequence length="2251" mass="240168">MERGLGRAAIAAGAGVQQLMNRLTDHLWLYDKAEAQARASPSGKASKEKAEVLRWFESLSVEQRQEILLVKDREWVGVLMQMQRKLKSGPMNFFLMLDMGDPGARSGVLRSITPELLCRRPVGLLARLDTQNSAGRELTDNLLFFSSESPQLKQNGAPVAKKGSSKKGKKKDAPAKKSNEKLGSNGGSQGDATAIEAHALARESQIDVMVVARAFLQDPQKLMQTLDRLTLGQFLQAPCVQQALGSWDETPWLHSMGYCALPFYIANRLELAIWSAWFKSNPARSLKNPSLEAAKGRPKSRLSKTASQSGAVSAASSLETHRSLQGWWQKLGAAQQAQVLRGGVARLGRQLAVETIRDARSSRDLKERGLQPAVLDELGTRREVVSMRTSQKELASSQKGLQTVPWLAGLLTLQELAEGGVLPSRRQFTAAFRGNERGSGASSGLVRHSSGSGRAELRSGEGDLEKELEWLMMTHGNREGAESEDAEEGLFCTSLELACTLRGRLLCRLRHIVQQLMQEQIAQDLLGSVETTAGLPELSRGSKGSSASKSAKKKKGSRSRGVSGSPEKEAADGNERSNESKEVARASGKEESDQSKEVVRASAGPAPSGKLPLEEPKHAQQDQTGFAAGEEKPAEARTTSSLLGGVKHAVDTNPPDVYIRDAGSLNETDEDERCSSSGEAWEEVGAAKRRKDRRRRTEDKDVKREPRKRALQPLEPPWAVPEGHAGQNGGTEAEGEHRKRRRRRKGKERKKEDAASEGAAVSGGLDGSAKQKVAGTSGVSVNGGEKAIEGLRHRGWNLAAPAFEPRSVPKPTSILEGGRFPGRGSSLGANQNGLSSSRTGFAPYHAGEASIRTGVSTIRAETSSRTNVNQGGLSSIRGRVRTKEDGSATGEASDRPSPRSSQGAFKRSLSAGNAPGDEPSETSTAESVPSAAPAQPSTLVVPITPLKHAPRQQKPPAGLSTSLSDGSRLQEPSLTVSKPVLTAQGIPLQEESRHRWHEWPQYHGGLVSAPDGSREQFAVVTPAQTGPSPPNGPVHVTGFVVAHSSGASNGLLPPDNRNPHSVPYDLHKSARSGSHPLVSNLPASDSSSRLTAPPNSALPPAPQPPDVPNGTPSGPEIFASAQFQQPGDFPPAFLRPVAIHRSRSSHQLPDNGFPVEPPGPFWEVGNFSWGRPLPGGMDSGQLKPPEQWPVGFQPGVQSLSPESHWPPNLPRITVPAADYYTDEDWLIGGGEDYEGSGRNGNGYDVESEAEANARYVMSETEIEGPRQAPPFVDAAQDDSRVDYSRIFDGGVLYWTADNYSTLGPSRPNSLSSNDSMWIRREADISVIVDDIAGAASPSYAAADVSKPGDVSTSPAPSERAPSPLPPTDVDPPETVRVRMPRVRAVRLQGSRPSPVLVRTNLAHTPPRSVYRGLSPDLRYHRGLSPDTFLRHLPSYQVPPLARQGSVGAGNDSGASDIRWKRPSSPVLRFNPSPNHVPPAGPPLASAPRARPANVRSGSSSPRHWAPALEKGEKPPGIDAEGSFRGVGGAEFAPGGGGFTLREKLAAVAGSGGVGRNANPLVKKGLPPLAPVTHSPDQDHPDLLIPIHHWVTIPPFDQQPESVRNQPEAVPDSQEVVSIDPAGFGEVTPLQPVVPFSPVTPLSPPGTQQAPNEWALFHDLLHKEVERFCGENREEMAKKRPFQLAAISKVSKALQVLWPRSRITVFGSFITGLALPTSDIDLLVGLPPVRSLEPIKEAGILEGRNGIKETMLQHAARYLADQDWVKTDSMKTIENTAVPIIQLIAQMPLQPLQASSSPSEKTPEERSGNGSPSEGLVLASGGSPEAASPVEESGEGASPAELLNGGVGASRGVAGEAVPEIVVNRLTSLVNGEATHRSSVEEAVAMADSKGVLHGVGAPASPGGKSAEGISGKHENGVLEGGVSGKKTGGLGVDPGLQSKSCPLKSIAAEESGRGFASPGLSSAATSAETSRPQTIPCAGVSTEVRTSETGSADVREEAAEHGLDGRRHSAPGEVVLQEPVKGGHVAPPEGAKIGWRGHVAMVRTRAGSGEVAAPESPGDQERRLVKLDISFEGVQHTGSRTTDLVRELVAQFPPLPPLVLVVKQFLTDRSLDHPYTGGLSSYCLVLLVTRFLQHQQHVSGVRAQQAGQNLGLLLMDFLHFFGCVFDPRRMGVSIRAGGMYIDRDKGHSIDPLYIEDPLNPLNNVGRNCFRILQCTKAFGEGYVLLSKQLHQLDAKEPQANLFGKILTKCST</sequence>
<dbReference type="CDD" id="cd05402">
    <property type="entry name" value="NT_PAP_TUTase"/>
    <property type="match status" value="1"/>
</dbReference>